<sequence>MTDLASAGPADPDLFWIDTPEHRRWLRNQAGALLDFHRAALGPGPGFQNLAVDGSPLPSTLQELHLTTRLVHSYALGKLLGREDGDAIIDRGMDLLWNSHRDRQHGGYLWGIDGQTAADPRKLAYGHVHVLLAGSSARMVGHPDADRLIADVTEVLDQRYWENAPGLLSDEYNRDWTPFSDYRGMNANMHGAEGLMTAYEATGRQVYLDRAGSIFAFFLYGKAPENGWRIPEHYTGDWSVDRDYSGDPMFRPAGTTPGHSFEMGRLLLQYWDLTGRTDDRAPQTARKLIDTAFEDAWDSDRGGIFYTLKHGGSPGIRDRYWWPVTEAIGAYAALLKMERNRQDETRYRQLWQFAASHFIDTDHGGWFHEVDDKGQPTATQFNGKPDIYHALQACLFPLSPALSHIAPSLQDLPSA</sequence>
<dbReference type="Pfam" id="PF07221">
    <property type="entry name" value="GlcNAc_2-epim"/>
    <property type="match status" value="1"/>
</dbReference>
<dbReference type="Proteomes" id="UP001553161">
    <property type="component" value="Unassembled WGS sequence"/>
</dbReference>
<dbReference type="GO" id="GO:0016853">
    <property type="term" value="F:isomerase activity"/>
    <property type="evidence" value="ECO:0007669"/>
    <property type="project" value="UniProtKB-KW"/>
</dbReference>
<accession>A0ABV3L3D2</accession>
<gene>
    <name evidence="3" type="ORF">AB0T83_04600</name>
</gene>
<reference evidence="3 4" key="1">
    <citation type="submission" date="2024-07" db="EMBL/GenBank/DDBJ databases">
        <authorList>
            <person name="Kang M."/>
        </authorList>
    </citation>
    <scope>NUCLEOTIDE SEQUENCE [LARGE SCALE GENOMIC DNA]</scope>
    <source>
        <strain evidence="3 4">DFM31</strain>
    </source>
</reference>
<organism evidence="3 4">
    <name type="scientific">Meridianimarinicoccus marinus</name>
    <dbReference type="NCBI Taxonomy" id="3231483"/>
    <lineage>
        <taxon>Bacteria</taxon>
        <taxon>Pseudomonadati</taxon>
        <taxon>Pseudomonadota</taxon>
        <taxon>Alphaproteobacteria</taxon>
        <taxon>Rhodobacterales</taxon>
        <taxon>Paracoccaceae</taxon>
        <taxon>Meridianimarinicoccus</taxon>
    </lineage>
</organism>
<keyword evidence="2 3" id="KW-0413">Isomerase</keyword>
<evidence type="ECO:0000256" key="1">
    <source>
        <dbReference type="ARBA" id="ARBA00008558"/>
    </source>
</evidence>
<dbReference type="RefSeq" id="WP_366191871.1">
    <property type="nucleotide sequence ID" value="NZ_JBFBVU010000003.1"/>
</dbReference>
<keyword evidence="4" id="KW-1185">Reference proteome</keyword>
<protein>
    <submittedName>
        <fullName evidence="3">AGE family epimerase/isomerase</fullName>
        <ecNumber evidence="3">5.-.-.-</ecNumber>
    </submittedName>
</protein>
<evidence type="ECO:0000313" key="3">
    <source>
        <dbReference type="EMBL" id="MEV8466064.1"/>
    </source>
</evidence>
<proteinExistence type="inferred from homology"/>
<name>A0ABV3L3D2_9RHOB</name>
<comment type="caution">
    <text evidence="3">The sequence shown here is derived from an EMBL/GenBank/DDBJ whole genome shotgun (WGS) entry which is preliminary data.</text>
</comment>
<evidence type="ECO:0000256" key="2">
    <source>
        <dbReference type="ARBA" id="ARBA00023235"/>
    </source>
</evidence>
<evidence type="ECO:0000313" key="4">
    <source>
        <dbReference type="Proteomes" id="UP001553161"/>
    </source>
</evidence>
<dbReference type="PANTHER" id="PTHR15108">
    <property type="entry name" value="N-ACYLGLUCOSAMINE-2-EPIMERASE"/>
    <property type="match status" value="1"/>
</dbReference>
<dbReference type="InterPro" id="IPR008928">
    <property type="entry name" value="6-hairpin_glycosidase_sf"/>
</dbReference>
<dbReference type="SUPFAM" id="SSF48208">
    <property type="entry name" value="Six-hairpin glycosidases"/>
    <property type="match status" value="1"/>
</dbReference>
<dbReference type="InterPro" id="IPR012341">
    <property type="entry name" value="6hp_glycosidase-like_sf"/>
</dbReference>
<dbReference type="EMBL" id="JBFBVU010000003">
    <property type="protein sequence ID" value="MEV8466064.1"/>
    <property type="molecule type" value="Genomic_DNA"/>
</dbReference>
<dbReference type="EC" id="5.-.-.-" evidence="3"/>
<dbReference type="InterPro" id="IPR010819">
    <property type="entry name" value="AGE/CE"/>
</dbReference>
<dbReference type="Gene3D" id="1.50.10.10">
    <property type="match status" value="1"/>
</dbReference>
<comment type="similarity">
    <text evidence="1">Belongs to the N-acylglucosamine 2-epimerase family.</text>
</comment>